<dbReference type="CDD" id="cd24079">
    <property type="entry name" value="ASKHA_NBD_PG1100-like"/>
    <property type="match status" value="1"/>
</dbReference>
<dbReference type="AlphaFoldDB" id="A0A521E9D2"/>
<evidence type="ECO:0000313" key="1">
    <source>
        <dbReference type="EMBL" id="SMO80537.1"/>
    </source>
</evidence>
<dbReference type="SUPFAM" id="SSF53067">
    <property type="entry name" value="Actin-like ATPase domain"/>
    <property type="match status" value="2"/>
</dbReference>
<organism evidence="1 2">
    <name type="scientific">Gracilimonas mengyeensis</name>
    <dbReference type="NCBI Taxonomy" id="1302730"/>
    <lineage>
        <taxon>Bacteria</taxon>
        <taxon>Pseudomonadati</taxon>
        <taxon>Balneolota</taxon>
        <taxon>Balneolia</taxon>
        <taxon>Balneolales</taxon>
        <taxon>Balneolaceae</taxon>
        <taxon>Gracilimonas</taxon>
    </lineage>
</organism>
<evidence type="ECO:0000313" key="2">
    <source>
        <dbReference type="Proteomes" id="UP000317557"/>
    </source>
</evidence>
<name>A0A521E9D2_9BACT</name>
<evidence type="ECO:0008006" key="3">
    <source>
        <dbReference type="Google" id="ProtNLM"/>
    </source>
</evidence>
<protein>
    <recommendedName>
        <fullName evidence="3">BadF-type ATPase</fullName>
    </recommendedName>
</protein>
<gene>
    <name evidence="1" type="ORF">SAMN06265219_11128</name>
</gene>
<sequence length="285" mass="31782">MYYCGMNMLVADSGASKTDWVLLHDGDKQFIQTEGLNPHIVSPSQFLNTLSKELKPNLMGKSISRIQFYGSGCGSPQKKENVRSFLREVFPGVKVDVKTDLDGAGLALFSKRQGIVCILGTGSSAGFFKENAIDRQMPSLGYPLGDEGSGSYIGKEILVAYLEGRLHKDLRVYLEEQLKMDLDEIFAQVQTPEMAKLFVSRLCKLMSKKSYHPEMQNILDHGFCDFLNKVKEHFPEESAAHQLGFVGSIASVYEAELRACAKQMGLEISSVIRTPIEHIAFHFSR</sequence>
<dbReference type="Proteomes" id="UP000317557">
    <property type="component" value="Unassembled WGS sequence"/>
</dbReference>
<proteinExistence type="predicted"/>
<dbReference type="InterPro" id="IPR052519">
    <property type="entry name" value="Euk-type_GlcNAc_Kinase"/>
</dbReference>
<dbReference type="EMBL" id="FXTP01000011">
    <property type="protein sequence ID" value="SMO80537.1"/>
    <property type="molecule type" value="Genomic_DNA"/>
</dbReference>
<dbReference type="PANTHER" id="PTHR43190">
    <property type="entry name" value="N-ACETYL-D-GLUCOSAMINE KINASE"/>
    <property type="match status" value="1"/>
</dbReference>
<dbReference type="InterPro" id="IPR043129">
    <property type="entry name" value="ATPase_NBD"/>
</dbReference>
<reference evidence="1 2" key="1">
    <citation type="submission" date="2017-05" db="EMBL/GenBank/DDBJ databases">
        <authorList>
            <person name="Varghese N."/>
            <person name="Submissions S."/>
        </authorList>
    </citation>
    <scope>NUCLEOTIDE SEQUENCE [LARGE SCALE GENOMIC DNA]</scope>
    <source>
        <strain evidence="1 2">DSM 21985</strain>
    </source>
</reference>
<dbReference type="Gene3D" id="3.30.420.40">
    <property type="match status" value="2"/>
</dbReference>
<dbReference type="PANTHER" id="PTHR43190:SF3">
    <property type="entry name" value="N-ACETYL-D-GLUCOSAMINE KINASE"/>
    <property type="match status" value="1"/>
</dbReference>
<keyword evidence="2" id="KW-1185">Reference proteome</keyword>
<accession>A0A521E9D2</accession>
<dbReference type="Gene3D" id="1.10.720.160">
    <property type="match status" value="1"/>
</dbReference>